<feature type="chain" id="PRO_5013581660" evidence="8">
    <location>
        <begin position="24"/>
        <end position="1123"/>
    </location>
</feature>
<dbReference type="SUPFAM" id="SSF49464">
    <property type="entry name" value="Carboxypeptidase regulatory domain-like"/>
    <property type="match status" value="1"/>
</dbReference>
<keyword evidence="4 7" id="KW-0812">Transmembrane</keyword>
<dbReference type="PROSITE" id="PS52016">
    <property type="entry name" value="TONB_DEPENDENT_REC_3"/>
    <property type="match status" value="1"/>
</dbReference>
<dbReference type="InterPro" id="IPR023997">
    <property type="entry name" value="TonB-dep_OMP_SusC/RagA_CS"/>
</dbReference>
<dbReference type="RefSeq" id="WP_099439278.1">
    <property type="nucleotide sequence ID" value="NZ_CP024091.1"/>
</dbReference>
<evidence type="ECO:0000256" key="5">
    <source>
        <dbReference type="ARBA" id="ARBA00023136"/>
    </source>
</evidence>
<evidence type="ECO:0000256" key="3">
    <source>
        <dbReference type="ARBA" id="ARBA00022452"/>
    </source>
</evidence>
<evidence type="ECO:0000256" key="4">
    <source>
        <dbReference type="ARBA" id="ARBA00022692"/>
    </source>
</evidence>
<keyword evidence="2 7" id="KW-0813">Transport</keyword>
<dbReference type="NCBIfam" id="TIGR04056">
    <property type="entry name" value="OMP_RagA_SusC"/>
    <property type="match status" value="1"/>
</dbReference>
<dbReference type="InterPro" id="IPR008969">
    <property type="entry name" value="CarboxyPept-like_regulatory"/>
</dbReference>
<organism evidence="10 11">
    <name type="scientific">Pedobacter ginsengisoli</name>
    <dbReference type="NCBI Taxonomy" id="363852"/>
    <lineage>
        <taxon>Bacteria</taxon>
        <taxon>Pseudomonadati</taxon>
        <taxon>Bacteroidota</taxon>
        <taxon>Sphingobacteriia</taxon>
        <taxon>Sphingobacteriales</taxon>
        <taxon>Sphingobacteriaceae</taxon>
        <taxon>Pedobacter</taxon>
    </lineage>
</organism>
<dbReference type="InterPro" id="IPR037066">
    <property type="entry name" value="Plug_dom_sf"/>
</dbReference>
<evidence type="ECO:0000256" key="6">
    <source>
        <dbReference type="ARBA" id="ARBA00023237"/>
    </source>
</evidence>
<evidence type="ECO:0000256" key="1">
    <source>
        <dbReference type="ARBA" id="ARBA00004571"/>
    </source>
</evidence>
<dbReference type="InterPro" id="IPR012910">
    <property type="entry name" value="Plug_dom"/>
</dbReference>
<feature type="domain" description="TonB-dependent receptor plug" evidence="9">
    <location>
        <begin position="121"/>
        <end position="243"/>
    </location>
</feature>
<sequence>MKKRIFIFLSVLCCFFATTNLFGQTGGLLISGQVISGSGGETLPGVSVKLKGTSTGISTDVNGKYSLRIPANQGTLVFSYLGFKTKEVQVNGQSKLDVVLESDVTSMEEVLIVGYTQQSRTKTTAAISKLAPDELKNIASPNPVQALQGKIAGVSVPVTTGQPGVGATNIIIRGGTKPNAYGSGLGNNNGSSTGSSDNNSPLVIVDGVFRSMNDVNPDNIESLQVMKDAASTAIYGARGANGVIVIKTKGGKANAKMTIALNHRTTWETPARDYDYLNAEEYLRLARTTVKNTADALDKNNLLNNGGFSAGTRVYTQKGQYGKNINLTALYDNIVSVEGQSYVDNLLSRGWKVMDDPINPGTKLLYADNNYQDMLWNTDLSTNENLSLSGGGEKSDFNLSMGYTNQAGTFAGTKYKRYDGLGNFGFKAADNFRIDVMLNYQNVMPNYVDGFQNELVRGTRITPLIRTFKDDGNPMPGELYTVRNRFHTLMYDDTRTSSERLVSRVAGDLTITKGLHFKPSFSYLIDDYKELFMRKGTPADEVQPATQRQKNDYTKNARQLMIDQVLQYDFSIKDAHNFTALGGVNFIRNTDHVASLGSQRGSNDYIYTINEPPTTVINGVVMSNVTNFATTIGESRSASAFTQINYDYKAKYLFSGSLRYDGFSNFAVQNKYAFFPSASVGWNVNKEDFWNVKAINALKLRASWGAAGLSDLSITDTYGGYASILDGRTANYAQSSGILRSNLANYNLRWESTETTDFAIDASFLNSRINLTVDYYNKRTKDRLASKPLPSESPFSSIAFNNGELRNRGVEVELGATIIKGNDFKWDANFSFAYNQALITKLPDNGRAKNRQGGDMIFDPVSNSLVEAGGFAEGERPYPIYAYRVTGVFATDEEAKAWNAKVKDNLASPQGIAVGKRGGDYIFDDVNGDGVIDSKDQVFMGYRNPNKMGGMQNTFSYKNISLRFTMDYAMGHLISNGALARSLGQGRAFNEGAPSTAIGPDIWQKQGDVGKKYARFSFADYDFGQRNYLRNAPLGNNNSYNSDVSAMYSKGDFLAFREISISYDVPKKVLEKIKASGLNIFATVYNVGYLTKYEGLNPEVYTGFDPGGYPRPRQFLLGVTLKF</sequence>
<reference evidence="10 11" key="1">
    <citation type="submission" date="2017-10" db="EMBL/GenBank/DDBJ databases">
        <title>Whole genome of Pedobacter ginsengisoli T01R-27 isolated from tomato rhizosphere.</title>
        <authorList>
            <person name="Weon H.-Y."/>
            <person name="Lee S.A."/>
            <person name="Sang M.K."/>
            <person name="Song J."/>
        </authorList>
    </citation>
    <scope>NUCLEOTIDE SEQUENCE [LARGE SCALE GENOMIC DNA]</scope>
    <source>
        <strain evidence="10 11">T01R-27</strain>
    </source>
</reference>
<gene>
    <name evidence="10" type="ORF">CPT03_13160</name>
</gene>
<proteinExistence type="inferred from homology"/>
<dbReference type="InterPro" id="IPR023996">
    <property type="entry name" value="TonB-dep_OMP_SusC/RagA"/>
</dbReference>
<dbReference type="Gene3D" id="2.40.170.20">
    <property type="entry name" value="TonB-dependent receptor, beta-barrel domain"/>
    <property type="match status" value="1"/>
</dbReference>
<dbReference type="Proteomes" id="UP000223749">
    <property type="component" value="Chromosome"/>
</dbReference>
<dbReference type="Gene3D" id="2.60.40.1120">
    <property type="entry name" value="Carboxypeptidase-like, regulatory domain"/>
    <property type="match status" value="1"/>
</dbReference>
<dbReference type="OrthoDB" id="9768177at2"/>
<evidence type="ECO:0000313" key="10">
    <source>
        <dbReference type="EMBL" id="ATP57354.1"/>
    </source>
</evidence>
<keyword evidence="3 7" id="KW-1134">Transmembrane beta strand</keyword>
<comment type="similarity">
    <text evidence="7">Belongs to the TonB-dependent receptor family.</text>
</comment>
<keyword evidence="8" id="KW-0732">Signal</keyword>
<dbReference type="AlphaFoldDB" id="A0A2D1U726"/>
<keyword evidence="5 7" id="KW-0472">Membrane</keyword>
<evidence type="ECO:0000256" key="8">
    <source>
        <dbReference type="SAM" id="SignalP"/>
    </source>
</evidence>
<evidence type="ECO:0000259" key="9">
    <source>
        <dbReference type="Pfam" id="PF07715"/>
    </source>
</evidence>
<keyword evidence="11" id="KW-1185">Reference proteome</keyword>
<feature type="signal peptide" evidence="8">
    <location>
        <begin position="1"/>
        <end position="23"/>
    </location>
</feature>
<dbReference type="SUPFAM" id="SSF56935">
    <property type="entry name" value="Porins"/>
    <property type="match status" value="1"/>
</dbReference>
<comment type="subcellular location">
    <subcellularLocation>
        <location evidence="1 7">Cell outer membrane</location>
        <topology evidence="1 7">Multi-pass membrane protein</topology>
    </subcellularLocation>
</comment>
<evidence type="ECO:0000313" key="11">
    <source>
        <dbReference type="Proteomes" id="UP000223749"/>
    </source>
</evidence>
<dbReference type="EMBL" id="CP024091">
    <property type="protein sequence ID" value="ATP57354.1"/>
    <property type="molecule type" value="Genomic_DNA"/>
</dbReference>
<name>A0A2D1U726_9SPHI</name>
<dbReference type="Pfam" id="PF13715">
    <property type="entry name" value="CarbopepD_reg_2"/>
    <property type="match status" value="1"/>
</dbReference>
<dbReference type="GO" id="GO:0009279">
    <property type="term" value="C:cell outer membrane"/>
    <property type="evidence" value="ECO:0007669"/>
    <property type="project" value="UniProtKB-SubCell"/>
</dbReference>
<dbReference type="Pfam" id="PF07715">
    <property type="entry name" value="Plug"/>
    <property type="match status" value="1"/>
</dbReference>
<evidence type="ECO:0000256" key="7">
    <source>
        <dbReference type="PROSITE-ProRule" id="PRU01360"/>
    </source>
</evidence>
<dbReference type="InterPro" id="IPR039426">
    <property type="entry name" value="TonB-dep_rcpt-like"/>
</dbReference>
<dbReference type="InterPro" id="IPR036942">
    <property type="entry name" value="Beta-barrel_TonB_sf"/>
</dbReference>
<accession>A0A2D1U726</accession>
<dbReference type="Gene3D" id="2.170.130.10">
    <property type="entry name" value="TonB-dependent receptor, plug domain"/>
    <property type="match status" value="1"/>
</dbReference>
<dbReference type="NCBIfam" id="TIGR04057">
    <property type="entry name" value="SusC_RagA_signa"/>
    <property type="match status" value="1"/>
</dbReference>
<evidence type="ECO:0000256" key="2">
    <source>
        <dbReference type="ARBA" id="ARBA00022448"/>
    </source>
</evidence>
<dbReference type="KEGG" id="pgs:CPT03_13160"/>
<protein>
    <submittedName>
        <fullName evidence="10">SusC/RagA family TonB-linked outer membrane protein</fullName>
    </submittedName>
</protein>
<keyword evidence="6 7" id="KW-0998">Cell outer membrane</keyword>